<feature type="transmembrane region" description="Helical" evidence="8">
    <location>
        <begin position="427"/>
        <end position="445"/>
    </location>
</feature>
<keyword evidence="12" id="KW-0675">Receptor</keyword>
<feature type="domain" description="PDEase" evidence="11">
    <location>
        <begin position="766"/>
        <end position="1002"/>
    </location>
</feature>
<feature type="region of interest" description="Disordered" evidence="7">
    <location>
        <begin position="1153"/>
        <end position="1193"/>
    </location>
</feature>
<name>A0A9N8EM98_9STRA</name>
<feature type="region of interest" description="Disordered" evidence="7">
    <location>
        <begin position="784"/>
        <end position="804"/>
    </location>
</feature>
<dbReference type="GO" id="GO:0004114">
    <property type="term" value="F:3',5'-cyclic-nucleotide phosphodiesterase activity"/>
    <property type="evidence" value="ECO:0007669"/>
    <property type="project" value="InterPro"/>
</dbReference>
<gene>
    <name evidence="12" type="ORF">SEMRO_1202_G252010.1</name>
</gene>
<dbReference type="Pfam" id="PF03924">
    <property type="entry name" value="CHASE"/>
    <property type="match status" value="1"/>
</dbReference>
<dbReference type="PROSITE" id="PS51845">
    <property type="entry name" value="PDEASE_I_2"/>
    <property type="match status" value="1"/>
</dbReference>
<protein>
    <submittedName>
        <fullName evidence="12">Receptor-type guanylate cyclase gcy</fullName>
    </submittedName>
</protein>
<evidence type="ECO:0000256" key="4">
    <source>
        <dbReference type="ARBA" id="ARBA00022989"/>
    </source>
</evidence>
<dbReference type="PANTHER" id="PTHR11920:SF335">
    <property type="entry name" value="GUANYLATE CYCLASE"/>
    <property type="match status" value="1"/>
</dbReference>
<evidence type="ECO:0000313" key="13">
    <source>
        <dbReference type="Proteomes" id="UP001153069"/>
    </source>
</evidence>
<dbReference type="InterPro" id="IPR029787">
    <property type="entry name" value="Nucleotide_cyclase"/>
</dbReference>
<dbReference type="Gene3D" id="3.30.450.350">
    <property type="entry name" value="CHASE domain"/>
    <property type="match status" value="1"/>
</dbReference>
<evidence type="ECO:0000259" key="10">
    <source>
        <dbReference type="PROSITE" id="PS50839"/>
    </source>
</evidence>
<keyword evidence="2 8" id="KW-0812">Transmembrane</keyword>
<dbReference type="InterPro" id="IPR036971">
    <property type="entry name" value="PDEase_catalytic_dom_sf"/>
</dbReference>
<dbReference type="EMBL" id="CAICTM010001200">
    <property type="protein sequence ID" value="CAB9521509.1"/>
    <property type="molecule type" value="Genomic_DNA"/>
</dbReference>
<evidence type="ECO:0000256" key="1">
    <source>
        <dbReference type="ARBA" id="ARBA00004370"/>
    </source>
</evidence>
<feature type="compositionally biased region" description="Low complexity" evidence="7">
    <location>
        <begin position="1166"/>
        <end position="1178"/>
    </location>
</feature>
<evidence type="ECO:0000256" key="3">
    <source>
        <dbReference type="ARBA" id="ARBA00022741"/>
    </source>
</evidence>
<evidence type="ECO:0000256" key="2">
    <source>
        <dbReference type="ARBA" id="ARBA00022692"/>
    </source>
</evidence>
<dbReference type="GO" id="GO:0001653">
    <property type="term" value="F:peptide receptor activity"/>
    <property type="evidence" value="ECO:0007669"/>
    <property type="project" value="TreeGrafter"/>
</dbReference>
<dbReference type="Proteomes" id="UP001153069">
    <property type="component" value="Unassembled WGS sequence"/>
</dbReference>
<dbReference type="GO" id="GO:0035556">
    <property type="term" value="P:intracellular signal transduction"/>
    <property type="evidence" value="ECO:0007669"/>
    <property type="project" value="InterPro"/>
</dbReference>
<dbReference type="Pfam" id="PF00211">
    <property type="entry name" value="Guanylate_cyc"/>
    <property type="match status" value="1"/>
</dbReference>
<keyword evidence="3" id="KW-0547">Nucleotide-binding</keyword>
<dbReference type="InterPro" id="IPR050401">
    <property type="entry name" value="Cyclic_nucleotide_synthase"/>
</dbReference>
<sequence>MLDKASPFLVDSLPDTEDVLVPSTRTTRRSSIIEEASHEFLSNDVKQYLQEAAAAHNNDDLSTVAEMVGAKKLTDEQDIQKHSRVLDKNDRKTRCVSLLLILIGAIVSVSFLYVGITKDRQLEAESFEDLANHTAQEVSDVMAEFESSALWIHESCRNWRADNFTRRDFAILYNYLVVGGLDMYAAEWIPNITHDQRPRIEAEGQTGWGSVEGVEDYQGFTGYEPDPNNTGELIVAPRSEQPFYFPIHFGEPAENVANAGHFDLFSPPYERPYILKALETWEPVLTAKFEVMKREDLVGGYTVELYHPGTPLPDEFDVTTAHDLSNVVININSVLYRAATHQTDRLEVYLYDTTFAAVDDDVQPDFLGGIARDVETAELVMLNETEYEGLSETYLYFERTLAIAGRQWKVVAIPKHGNFKPNITSTILSGGLIFVGAVFLSMWIINNMQRANEMNRVITKAAAEAAIVASLFPANVRERMIQDALAKQKGVYNGEDFGDDEALVGSGYDGAIETRLLSSEGIFGSKPIADLHPYTTIMFLDLVGFTAWSSSRDPSQVFQLLETVYHSFDTIAKRRQVYKVETVGDCYVAIAGLPTPRKDHAVVMARFANNCRDQMQKICNALETVLGPDTGDLACRVGLHSGQVVGGVLRGEKSRFQLFGDTVNMASRMESTGARNRIQMSRETAELLQDAGKGNWVVPRDDPVAVKGKGTLSTFWLQMKVGSRASSNSLSELDIEESCRLPAPVVKKERVVPLADEKTERLVAWNVEVLCSLLRKIVARRAARSSASKRRSESPNPKTQKQPEMVLDEVKDIIKLPSFNETAVRRQVDPNTIVLSAQVTRELESLVSNIASMYRDNPFHSFEHASHVTMSVLKMMTRIVDPKEIAAKKRQGELNNNQLEAELHDHTFGITSDPLTQFACVFSALIHDLDHHGVSNMTLVQEASPLAIKYKNKSVAEQNSVDLAFDLLMRPEYTNLRVVVCSGEEESSRFRSLVVNSVMATDVMDKELGLARKARWAKAFDEDASNEEGDEVAVNRKATIVIEHLIQASDISHTMQHWHVYVKWNEKLFHELYRAYKNGRLQQDPSMGWYNGELGFFDYYIIPLAKKLFTCGVFGVSSDEFLNYALENREEWARKGASMVAQYVKSYEEQYGKVDPMPQPLKPEESSVTASSDDNSSVGLPIDSVPEPPQTEP</sequence>
<keyword evidence="6" id="KW-0456">Lyase</keyword>
<organism evidence="12 13">
    <name type="scientific">Seminavis robusta</name>
    <dbReference type="NCBI Taxonomy" id="568900"/>
    <lineage>
        <taxon>Eukaryota</taxon>
        <taxon>Sar</taxon>
        <taxon>Stramenopiles</taxon>
        <taxon>Ochrophyta</taxon>
        <taxon>Bacillariophyta</taxon>
        <taxon>Bacillariophyceae</taxon>
        <taxon>Bacillariophycidae</taxon>
        <taxon>Naviculales</taxon>
        <taxon>Naviculaceae</taxon>
        <taxon>Seminavis</taxon>
    </lineage>
</organism>
<dbReference type="InterPro" id="IPR006189">
    <property type="entry name" value="CHASE_dom"/>
</dbReference>
<dbReference type="PROSITE" id="PS50125">
    <property type="entry name" value="GUANYLATE_CYCLASE_2"/>
    <property type="match status" value="1"/>
</dbReference>
<evidence type="ECO:0000259" key="9">
    <source>
        <dbReference type="PROSITE" id="PS50125"/>
    </source>
</evidence>
<evidence type="ECO:0000256" key="6">
    <source>
        <dbReference type="ARBA" id="ARBA00023239"/>
    </source>
</evidence>
<dbReference type="SMART" id="SM00044">
    <property type="entry name" value="CYCc"/>
    <property type="match status" value="1"/>
</dbReference>
<feature type="domain" description="CHASE" evidence="10">
    <location>
        <begin position="241"/>
        <end position="308"/>
    </location>
</feature>
<dbReference type="CDD" id="cd07302">
    <property type="entry name" value="CHD"/>
    <property type="match status" value="1"/>
</dbReference>
<dbReference type="InterPro" id="IPR042240">
    <property type="entry name" value="CHASE_sf"/>
</dbReference>
<dbReference type="GO" id="GO:0007168">
    <property type="term" value="P:receptor guanylyl cyclase signaling pathway"/>
    <property type="evidence" value="ECO:0007669"/>
    <property type="project" value="TreeGrafter"/>
</dbReference>
<comment type="subcellular location">
    <subcellularLocation>
        <location evidence="1">Membrane</location>
    </subcellularLocation>
</comment>
<dbReference type="GO" id="GO:0004383">
    <property type="term" value="F:guanylate cyclase activity"/>
    <property type="evidence" value="ECO:0007669"/>
    <property type="project" value="TreeGrafter"/>
</dbReference>
<dbReference type="SMART" id="SM01079">
    <property type="entry name" value="CHASE"/>
    <property type="match status" value="1"/>
</dbReference>
<dbReference type="InterPro" id="IPR002073">
    <property type="entry name" value="PDEase_catalytic_dom"/>
</dbReference>
<dbReference type="GO" id="GO:0000166">
    <property type="term" value="F:nucleotide binding"/>
    <property type="evidence" value="ECO:0007669"/>
    <property type="project" value="UniProtKB-KW"/>
</dbReference>
<keyword evidence="5 8" id="KW-0472">Membrane</keyword>
<feature type="domain" description="Guanylate cyclase" evidence="9">
    <location>
        <begin position="536"/>
        <end position="670"/>
    </location>
</feature>
<evidence type="ECO:0000256" key="7">
    <source>
        <dbReference type="SAM" id="MobiDB-lite"/>
    </source>
</evidence>
<dbReference type="AlphaFoldDB" id="A0A9N8EM98"/>
<dbReference type="Gene3D" id="1.10.1300.10">
    <property type="entry name" value="3'5'-cyclic nucleotide phosphodiesterase, catalytic domain"/>
    <property type="match status" value="1"/>
</dbReference>
<dbReference type="InterPro" id="IPR001054">
    <property type="entry name" value="A/G_cyclase"/>
</dbReference>
<feature type="transmembrane region" description="Helical" evidence="8">
    <location>
        <begin position="457"/>
        <end position="476"/>
    </location>
</feature>
<keyword evidence="13" id="KW-1185">Reference proteome</keyword>
<dbReference type="GO" id="GO:0004016">
    <property type="term" value="F:adenylate cyclase activity"/>
    <property type="evidence" value="ECO:0007669"/>
    <property type="project" value="TreeGrafter"/>
</dbReference>
<keyword evidence="4 8" id="KW-1133">Transmembrane helix</keyword>
<feature type="transmembrane region" description="Helical" evidence="8">
    <location>
        <begin position="96"/>
        <end position="116"/>
    </location>
</feature>
<dbReference type="PANTHER" id="PTHR11920">
    <property type="entry name" value="GUANYLYL CYCLASE"/>
    <property type="match status" value="1"/>
</dbReference>
<reference evidence="12" key="1">
    <citation type="submission" date="2020-06" db="EMBL/GenBank/DDBJ databases">
        <authorList>
            <consortium name="Plant Systems Biology data submission"/>
        </authorList>
    </citation>
    <scope>NUCLEOTIDE SEQUENCE</scope>
    <source>
        <strain evidence="12">D6</strain>
    </source>
</reference>
<evidence type="ECO:0000259" key="11">
    <source>
        <dbReference type="PROSITE" id="PS51845"/>
    </source>
</evidence>
<dbReference type="Pfam" id="PF00233">
    <property type="entry name" value="PDEase_I"/>
    <property type="match status" value="1"/>
</dbReference>
<dbReference type="SUPFAM" id="SSF55073">
    <property type="entry name" value="Nucleotide cyclase"/>
    <property type="match status" value="1"/>
</dbReference>
<proteinExistence type="predicted"/>
<evidence type="ECO:0000256" key="5">
    <source>
        <dbReference type="ARBA" id="ARBA00023136"/>
    </source>
</evidence>
<evidence type="ECO:0000256" key="8">
    <source>
        <dbReference type="SAM" id="Phobius"/>
    </source>
</evidence>
<dbReference type="Gene3D" id="3.30.70.1230">
    <property type="entry name" value="Nucleotide cyclase"/>
    <property type="match status" value="1"/>
</dbReference>
<dbReference type="GO" id="GO:0005886">
    <property type="term" value="C:plasma membrane"/>
    <property type="evidence" value="ECO:0007669"/>
    <property type="project" value="TreeGrafter"/>
</dbReference>
<comment type="caution">
    <text evidence="12">The sequence shown here is derived from an EMBL/GenBank/DDBJ whole genome shotgun (WGS) entry which is preliminary data.</text>
</comment>
<dbReference type="SUPFAM" id="SSF109604">
    <property type="entry name" value="HD-domain/PDEase-like"/>
    <property type="match status" value="1"/>
</dbReference>
<evidence type="ECO:0000313" key="12">
    <source>
        <dbReference type="EMBL" id="CAB9521509.1"/>
    </source>
</evidence>
<dbReference type="PROSITE" id="PS50839">
    <property type="entry name" value="CHASE"/>
    <property type="match status" value="1"/>
</dbReference>
<accession>A0A9N8EM98</accession>